<accession>A0ABQ7JC29</accession>
<gene>
    <name evidence="3" type="ORF">IE077_001941</name>
</gene>
<dbReference type="InterPro" id="IPR013185">
    <property type="entry name" value="Transl_elong_KOW-like"/>
</dbReference>
<dbReference type="Pfam" id="PF01132">
    <property type="entry name" value="EFP"/>
    <property type="match status" value="1"/>
</dbReference>
<name>A0ABQ7JC29_9APIC</name>
<dbReference type="PANTHER" id="PTHR30053">
    <property type="entry name" value="ELONGATION FACTOR P"/>
    <property type="match status" value="1"/>
</dbReference>
<dbReference type="GO" id="GO:0003746">
    <property type="term" value="F:translation elongation factor activity"/>
    <property type="evidence" value="ECO:0007669"/>
    <property type="project" value="UniProtKB-KW"/>
</dbReference>
<proteinExistence type="inferred from homology"/>
<evidence type="ECO:0000313" key="3">
    <source>
        <dbReference type="EMBL" id="KAF8821521.1"/>
    </source>
</evidence>
<evidence type="ECO:0000313" key="4">
    <source>
        <dbReference type="Proteomes" id="UP000823046"/>
    </source>
</evidence>
<sequence>MNAFIRTVYPFCNIARNSLSVGQLPSRKRSQLHFWTFLHSRTSLSQLRSLCSTPMARTTSSCISSLLLKCNELHQLALSRSFISTMKAREMCRCTSMRQFSSYSASDLRVGTIFLHNDKYCEVTEVRHLKQGRGVASINVDYIELNAQKSGSHRFPAGNKVEKIEGIKVLCKVLYVDSASETVVVIDESFEQIDIGFAHFGGMQNYLESNMPLNLYFHEDKVIKVVLPSSLLVKRNFTFLNMLFQLEN</sequence>
<keyword evidence="3" id="KW-0251">Elongation factor</keyword>
<dbReference type="Gene3D" id="2.30.30.30">
    <property type="match status" value="1"/>
</dbReference>
<dbReference type="InterPro" id="IPR012340">
    <property type="entry name" value="NA-bd_OB-fold"/>
</dbReference>
<dbReference type="EMBL" id="JADAQX010000170">
    <property type="protein sequence ID" value="KAF8821521.1"/>
    <property type="molecule type" value="Genomic_DNA"/>
</dbReference>
<dbReference type="SMART" id="SM01185">
    <property type="entry name" value="EFP"/>
    <property type="match status" value="1"/>
</dbReference>
<dbReference type="Proteomes" id="UP000823046">
    <property type="component" value="Unassembled WGS sequence"/>
</dbReference>
<protein>
    <submittedName>
        <fullName evidence="3">Elongation factor P</fullName>
    </submittedName>
</protein>
<evidence type="ECO:0000259" key="2">
    <source>
        <dbReference type="SMART" id="SM01185"/>
    </source>
</evidence>
<dbReference type="PANTHER" id="PTHR30053:SF14">
    <property type="entry name" value="TRANSLATION ELONGATION FACTOR KOW-LIKE DOMAIN-CONTAINING PROTEIN"/>
    <property type="match status" value="1"/>
</dbReference>
<reference evidence="3 4" key="1">
    <citation type="journal article" date="2020" name="bioRxiv">
        <title>Metabolic contributions of an alphaproteobacterial endosymbiont in the apicomplexan Cardiosporidium cionae.</title>
        <authorList>
            <person name="Hunter E.S."/>
            <person name="Paight C.J."/>
            <person name="Lane C.E."/>
        </authorList>
    </citation>
    <scope>NUCLEOTIDE SEQUENCE [LARGE SCALE GENOMIC DNA]</scope>
    <source>
        <strain evidence="3">ESH_2018</strain>
    </source>
</reference>
<dbReference type="Pfam" id="PF08207">
    <property type="entry name" value="EFP_N"/>
    <property type="match status" value="1"/>
</dbReference>
<keyword evidence="3" id="KW-0648">Protein biosynthesis</keyword>
<dbReference type="InterPro" id="IPR008991">
    <property type="entry name" value="Translation_prot_SH3-like_sf"/>
</dbReference>
<dbReference type="InterPro" id="IPR020599">
    <property type="entry name" value="Transl_elong_fac_P/YeiP"/>
</dbReference>
<evidence type="ECO:0000256" key="1">
    <source>
        <dbReference type="ARBA" id="ARBA00009479"/>
    </source>
</evidence>
<comment type="caution">
    <text evidence="3">The sequence shown here is derived from an EMBL/GenBank/DDBJ whole genome shotgun (WGS) entry which is preliminary data.</text>
</comment>
<organism evidence="3 4">
    <name type="scientific">Cardiosporidium cionae</name>
    <dbReference type="NCBI Taxonomy" id="476202"/>
    <lineage>
        <taxon>Eukaryota</taxon>
        <taxon>Sar</taxon>
        <taxon>Alveolata</taxon>
        <taxon>Apicomplexa</taxon>
        <taxon>Aconoidasida</taxon>
        <taxon>Nephromycida</taxon>
        <taxon>Cardiosporidium</taxon>
    </lineage>
</organism>
<dbReference type="SUPFAM" id="SSF50104">
    <property type="entry name" value="Translation proteins SH3-like domain"/>
    <property type="match status" value="1"/>
</dbReference>
<feature type="domain" description="Translation elongation factor P/YeiP central" evidence="2">
    <location>
        <begin position="168"/>
        <end position="223"/>
    </location>
</feature>
<keyword evidence="4" id="KW-1185">Reference proteome</keyword>
<dbReference type="InterPro" id="IPR014722">
    <property type="entry name" value="Rib_uL2_dom2"/>
</dbReference>
<comment type="similarity">
    <text evidence="1">Belongs to the elongation factor P family.</text>
</comment>
<dbReference type="InterPro" id="IPR001059">
    <property type="entry name" value="Transl_elong_P/YeiP_cen"/>
</dbReference>
<dbReference type="SUPFAM" id="SSF50249">
    <property type="entry name" value="Nucleic acid-binding proteins"/>
    <property type="match status" value="1"/>
</dbReference>
<dbReference type="Gene3D" id="2.40.50.140">
    <property type="entry name" value="Nucleic acid-binding proteins"/>
    <property type="match status" value="1"/>
</dbReference>